<keyword evidence="2 6" id="KW-0349">Heme</keyword>
<dbReference type="InterPro" id="IPR036909">
    <property type="entry name" value="Cyt_c-like_dom_sf"/>
</dbReference>
<sequence length="164" mass="17772">MPRRFVPATTNTINFHIQGDKVTASKKSISRLLLSVTLGLAAGSAMAHGDVTPQPVDTAGLKPVGTAWLKSNPYRGDKTAIHIGASGYNQNCARCHGLEAESGGIAPDLRYLPTGDEGDEIFLNRIRHGSTRDGRVYMPPFEGVFSQEAMWAIRAWLESVHVNN</sequence>
<dbReference type="Proteomes" id="UP000266302">
    <property type="component" value="Unassembled WGS sequence"/>
</dbReference>
<dbReference type="InterPro" id="IPR051811">
    <property type="entry name" value="Cytochrome_c550/c551-like"/>
</dbReference>
<dbReference type="InterPro" id="IPR030991">
    <property type="entry name" value="c550_proteobact"/>
</dbReference>
<evidence type="ECO:0000313" key="10">
    <source>
        <dbReference type="Proteomes" id="UP000266302"/>
    </source>
</evidence>
<evidence type="ECO:0000313" key="9">
    <source>
        <dbReference type="EMBL" id="RID97461.1"/>
    </source>
</evidence>
<name>A0A398C7J4_9BURK</name>
<dbReference type="PANTHER" id="PTHR37823:SF4">
    <property type="entry name" value="MENAQUINOL-CYTOCHROME C REDUCTASE CYTOCHROME B_C SUBUNIT"/>
    <property type="match status" value="1"/>
</dbReference>
<evidence type="ECO:0000256" key="1">
    <source>
        <dbReference type="ARBA" id="ARBA00022448"/>
    </source>
</evidence>
<dbReference type="OrthoDB" id="9797504at2"/>
<dbReference type="NCBIfam" id="TIGR04494">
    <property type="entry name" value="c550_PedF"/>
    <property type="match status" value="1"/>
</dbReference>
<evidence type="ECO:0000259" key="8">
    <source>
        <dbReference type="PROSITE" id="PS51007"/>
    </source>
</evidence>
<accession>A0A398C7J4</accession>
<dbReference type="PROSITE" id="PS51007">
    <property type="entry name" value="CYTC"/>
    <property type="match status" value="1"/>
</dbReference>
<keyword evidence="1" id="KW-0813">Transport</keyword>
<gene>
    <name evidence="9" type="primary">pedF</name>
    <name evidence="9" type="ORF">D3F03_14490</name>
</gene>
<evidence type="ECO:0000256" key="5">
    <source>
        <dbReference type="ARBA" id="ARBA00023004"/>
    </source>
</evidence>
<dbReference type="SUPFAM" id="SSF46626">
    <property type="entry name" value="Cytochrome c"/>
    <property type="match status" value="1"/>
</dbReference>
<evidence type="ECO:0000256" key="7">
    <source>
        <dbReference type="SAM" id="SignalP"/>
    </source>
</evidence>
<dbReference type="InterPro" id="IPR009056">
    <property type="entry name" value="Cyt_c-like_dom"/>
</dbReference>
<evidence type="ECO:0000256" key="2">
    <source>
        <dbReference type="ARBA" id="ARBA00022617"/>
    </source>
</evidence>
<dbReference type="EMBL" id="QXJC01000007">
    <property type="protein sequence ID" value="RID97461.1"/>
    <property type="molecule type" value="Genomic_DNA"/>
</dbReference>
<evidence type="ECO:0000256" key="6">
    <source>
        <dbReference type="PROSITE-ProRule" id="PRU00433"/>
    </source>
</evidence>
<keyword evidence="4" id="KW-0249">Electron transport</keyword>
<dbReference type="AlphaFoldDB" id="A0A398C7J4"/>
<reference evidence="9 10" key="1">
    <citation type="submission" date="2018-09" db="EMBL/GenBank/DDBJ databases">
        <title>Draft genome of Simplicispira sp. NY-02.</title>
        <authorList>
            <person name="Im W.T."/>
        </authorList>
    </citation>
    <scope>NUCLEOTIDE SEQUENCE [LARGE SCALE GENOMIC DNA]</scope>
    <source>
        <strain evidence="9 10">NY-02</strain>
    </source>
</reference>
<evidence type="ECO:0000256" key="3">
    <source>
        <dbReference type="ARBA" id="ARBA00022723"/>
    </source>
</evidence>
<keyword evidence="7" id="KW-0732">Signal</keyword>
<organism evidence="9 10">
    <name type="scientific">Simplicispira hankyongi</name>
    <dbReference type="NCBI Taxonomy" id="2315688"/>
    <lineage>
        <taxon>Bacteria</taxon>
        <taxon>Pseudomonadati</taxon>
        <taxon>Pseudomonadota</taxon>
        <taxon>Betaproteobacteria</taxon>
        <taxon>Burkholderiales</taxon>
        <taxon>Comamonadaceae</taxon>
        <taxon>Simplicispira</taxon>
    </lineage>
</organism>
<dbReference type="GO" id="GO:0046872">
    <property type="term" value="F:metal ion binding"/>
    <property type="evidence" value="ECO:0007669"/>
    <property type="project" value="UniProtKB-KW"/>
</dbReference>
<dbReference type="Pfam" id="PF13442">
    <property type="entry name" value="Cytochrome_CBB3"/>
    <property type="match status" value="1"/>
</dbReference>
<dbReference type="PANTHER" id="PTHR37823">
    <property type="entry name" value="CYTOCHROME C-553-LIKE"/>
    <property type="match status" value="1"/>
</dbReference>
<evidence type="ECO:0000256" key="4">
    <source>
        <dbReference type="ARBA" id="ARBA00022982"/>
    </source>
</evidence>
<dbReference type="Gene3D" id="1.10.760.10">
    <property type="entry name" value="Cytochrome c-like domain"/>
    <property type="match status" value="1"/>
</dbReference>
<keyword evidence="10" id="KW-1185">Reference proteome</keyword>
<dbReference type="GO" id="GO:0020037">
    <property type="term" value="F:heme binding"/>
    <property type="evidence" value="ECO:0007669"/>
    <property type="project" value="InterPro"/>
</dbReference>
<feature type="domain" description="Cytochrome c" evidence="8">
    <location>
        <begin position="79"/>
        <end position="161"/>
    </location>
</feature>
<proteinExistence type="predicted"/>
<feature type="signal peptide" evidence="7">
    <location>
        <begin position="1"/>
        <end position="47"/>
    </location>
</feature>
<dbReference type="GO" id="GO:0009055">
    <property type="term" value="F:electron transfer activity"/>
    <property type="evidence" value="ECO:0007669"/>
    <property type="project" value="InterPro"/>
</dbReference>
<keyword evidence="5 6" id="KW-0408">Iron</keyword>
<comment type="caution">
    <text evidence="9">The sequence shown here is derived from an EMBL/GenBank/DDBJ whole genome shotgun (WGS) entry which is preliminary data.</text>
</comment>
<feature type="chain" id="PRO_5017262552" evidence="7">
    <location>
        <begin position="48"/>
        <end position="164"/>
    </location>
</feature>
<keyword evidence="3 6" id="KW-0479">Metal-binding</keyword>
<protein>
    <submittedName>
        <fullName evidence="9">Cytochrome c-550 PedF</fullName>
    </submittedName>
</protein>